<comment type="similarity">
    <text evidence="2">Belongs to the prokaryotic riboflavin transporter (P-RFT) (TC 2.A.87) family.</text>
</comment>
<evidence type="ECO:0008006" key="11">
    <source>
        <dbReference type="Google" id="ProtNLM"/>
    </source>
</evidence>
<accession>C0EHD9</accession>
<feature type="transmembrane region" description="Helical" evidence="8">
    <location>
        <begin position="200"/>
        <end position="223"/>
    </location>
</feature>
<reference evidence="9 10" key="1">
    <citation type="submission" date="2009-01" db="EMBL/GenBank/DDBJ databases">
        <authorList>
            <person name="Fulton L."/>
            <person name="Clifton S."/>
            <person name="Fulton B."/>
            <person name="Xu J."/>
            <person name="Minx P."/>
            <person name="Pepin K.H."/>
            <person name="Johnson M."/>
            <person name="Bhonagiri V."/>
            <person name="Nash W.E."/>
            <person name="Mardis E.R."/>
            <person name="Wilson R.K."/>
        </authorList>
    </citation>
    <scope>NUCLEOTIDE SEQUENCE [LARGE SCALE GENOMIC DNA]</scope>
    <source>
        <strain evidence="9 10">DSM 5476</strain>
    </source>
</reference>
<keyword evidence="10" id="KW-1185">Reference proteome</keyword>
<keyword evidence="5 8" id="KW-0812">Transmembrane</keyword>
<feature type="transmembrane region" description="Helical" evidence="8">
    <location>
        <begin position="50"/>
        <end position="73"/>
    </location>
</feature>
<name>C0EHD9_9FIRM</name>
<dbReference type="PANTHER" id="PTHR38438">
    <property type="entry name" value="RIBOFLAVIN TRANSPORTER RIBU"/>
    <property type="match status" value="1"/>
</dbReference>
<evidence type="ECO:0000256" key="7">
    <source>
        <dbReference type="ARBA" id="ARBA00023136"/>
    </source>
</evidence>
<feature type="transmembrane region" description="Helical" evidence="8">
    <location>
        <begin position="18"/>
        <end position="38"/>
    </location>
</feature>
<evidence type="ECO:0000256" key="2">
    <source>
        <dbReference type="ARBA" id="ARBA00005540"/>
    </source>
</evidence>
<dbReference type="HOGENOM" id="CLU_086673_0_1_9"/>
<evidence type="ECO:0000313" key="10">
    <source>
        <dbReference type="Proteomes" id="UP000003340"/>
    </source>
</evidence>
<dbReference type="Pfam" id="PF12822">
    <property type="entry name" value="ECF_trnsprt"/>
    <property type="match status" value="1"/>
</dbReference>
<keyword evidence="6 8" id="KW-1133">Transmembrane helix</keyword>
<reference evidence="9 10" key="2">
    <citation type="submission" date="2009-02" db="EMBL/GenBank/DDBJ databases">
        <title>Draft genome sequence of Clostridium methylpentosum (DSM 5476).</title>
        <authorList>
            <person name="Sudarsanam P."/>
            <person name="Ley R."/>
            <person name="Guruge J."/>
            <person name="Turnbaugh P.J."/>
            <person name="Mahowald M."/>
            <person name="Liep D."/>
            <person name="Gordon J."/>
        </authorList>
    </citation>
    <scope>NUCLEOTIDE SEQUENCE [LARGE SCALE GENOMIC DNA]</scope>
    <source>
        <strain evidence="9 10">DSM 5476</strain>
    </source>
</reference>
<dbReference type="EMBL" id="ACEC01000115">
    <property type="protein sequence ID" value="EEG29063.1"/>
    <property type="molecule type" value="Genomic_DNA"/>
</dbReference>
<protein>
    <recommendedName>
        <fullName evidence="11">Riboflavin transporter</fullName>
    </recommendedName>
</protein>
<comment type="subcellular location">
    <subcellularLocation>
        <location evidence="1">Cell membrane</location>
        <topology evidence="1">Multi-pass membrane protein</topology>
    </subcellularLocation>
</comment>
<proteinExistence type="inferred from homology"/>
<feature type="transmembrane region" description="Helical" evidence="8">
    <location>
        <begin position="155"/>
        <end position="175"/>
    </location>
</feature>
<feature type="transmembrane region" description="Helical" evidence="8">
    <location>
        <begin position="85"/>
        <end position="105"/>
    </location>
</feature>
<evidence type="ECO:0000256" key="3">
    <source>
        <dbReference type="ARBA" id="ARBA00022448"/>
    </source>
</evidence>
<evidence type="ECO:0000313" key="9">
    <source>
        <dbReference type="EMBL" id="EEG29063.1"/>
    </source>
</evidence>
<dbReference type="GO" id="GO:0005886">
    <property type="term" value="C:plasma membrane"/>
    <property type="evidence" value="ECO:0007669"/>
    <property type="project" value="UniProtKB-SubCell"/>
</dbReference>
<organism evidence="9 10">
    <name type="scientific">[Clostridium] methylpentosum DSM 5476</name>
    <dbReference type="NCBI Taxonomy" id="537013"/>
    <lineage>
        <taxon>Bacteria</taxon>
        <taxon>Bacillati</taxon>
        <taxon>Bacillota</taxon>
        <taxon>Clostridia</taxon>
        <taxon>Eubacteriales</taxon>
        <taxon>Oscillospiraceae</taxon>
        <taxon>Oscillospiraceae incertae sedis</taxon>
    </lineage>
</organism>
<keyword evidence="3" id="KW-0813">Transport</keyword>
<dbReference type="Gene3D" id="1.10.1760.20">
    <property type="match status" value="1"/>
</dbReference>
<dbReference type="GO" id="GO:0032217">
    <property type="term" value="F:riboflavin transmembrane transporter activity"/>
    <property type="evidence" value="ECO:0007669"/>
    <property type="project" value="InterPro"/>
</dbReference>
<gene>
    <name evidence="9" type="ORF">CLOSTMETH_03176</name>
</gene>
<dbReference type="Proteomes" id="UP000003340">
    <property type="component" value="Unassembled WGS sequence"/>
</dbReference>
<evidence type="ECO:0000256" key="4">
    <source>
        <dbReference type="ARBA" id="ARBA00022475"/>
    </source>
</evidence>
<dbReference type="InterPro" id="IPR024529">
    <property type="entry name" value="ECF_trnsprt_substrate-spec"/>
</dbReference>
<evidence type="ECO:0000256" key="8">
    <source>
        <dbReference type="SAM" id="Phobius"/>
    </source>
</evidence>
<evidence type="ECO:0000256" key="5">
    <source>
        <dbReference type="ARBA" id="ARBA00022692"/>
    </source>
</evidence>
<keyword evidence="7 8" id="KW-0472">Membrane</keyword>
<feature type="transmembrane region" description="Helical" evidence="8">
    <location>
        <begin position="114"/>
        <end position="135"/>
    </location>
</feature>
<dbReference type="PANTHER" id="PTHR38438:SF1">
    <property type="entry name" value="RIBOFLAVIN TRANSPORTER RIBU"/>
    <property type="match status" value="1"/>
</dbReference>
<dbReference type="eggNOG" id="COG3601">
    <property type="taxonomic scope" value="Bacteria"/>
</dbReference>
<dbReference type="AlphaFoldDB" id="C0EHD9"/>
<evidence type="ECO:0000256" key="6">
    <source>
        <dbReference type="ARBA" id="ARBA00022989"/>
    </source>
</evidence>
<evidence type="ECO:0000256" key="1">
    <source>
        <dbReference type="ARBA" id="ARBA00004651"/>
    </source>
</evidence>
<comment type="caution">
    <text evidence="9">The sequence shown here is derived from an EMBL/GenBank/DDBJ whole genome shotgun (WGS) entry which is preliminary data.</text>
</comment>
<sequence>MTTQTKAAPARRINVRKLVILAVLSAIAYLTVFFIRIPMVEFLKYEPKDVIITIAAFLFGPLAAVPMSIVVSFIEMVTISSTGPIGMLMNVIATVGFASVAGLVYKKKRTLSGAVLGLVAGALTMTALMLLWNYFITPFYMGVPRAVVADMLLPAFLPFNLIKSGLNSAIVLLLYKPVSNALHKTGLVERSSNQAGSNKLSVTTILIGLLILATFILLALVLAGKI</sequence>
<dbReference type="STRING" id="537013.CLOSTMETH_03176"/>
<keyword evidence="4" id="KW-1003">Cell membrane</keyword>
<dbReference type="InterPro" id="IPR025720">
    <property type="entry name" value="RibU"/>
</dbReference>